<reference evidence="1" key="1">
    <citation type="submission" date="2020-05" db="EMBL/GenBank/DDBJ databases">
        <title>Large-scale comparative analyses of tick genomes elucidate their genetic diversity and vector capacities.</title>
        <authorList>
            <person name="Jia N."/>
            <person name="Wang J."/>
            <person name="Shi W."/>
            <person name="Du L."/>
            <person name="Sun Y."/>
            <person name="Zhan W."/>
            <person name="Jiang J."/>
            <person name="Wang Q."/>
            <person name="Zhang B."/>
            <person name="Ji P."/>
            <person name="Sakyi L.B."/>
            <person name="Cui X."/>
            <person name="Yuan T."/>
            <person name="Jiang B."/>
            <person name="Yang W."/>
            <person name="Lam T.T.-Y."/>
            <person name="Chang Q."/>
            <person name="Ding S."/>
            <person name="Wang X."/>
            <person name="Zhu J."/>
            <person name="Ruan X."/>
            <person name="Zhao L."/>
            <person name="Wei J."/>
            <person name="Que T."/>
            <person name="Du C."/>
            <person name="Cheng J."/>
            <person name="Dai P."/>
            <person name="Han X."/>
            <person name="Huang E."/>
            <person name="Gao Y."/>
            <person name="Liu J."/>
            <person name="Shao H."/>
            <person name="Ye R."/>
            <person name="Li L."/>
            <person name="Wei W."/>
            <person name="Wang X."/>
            <person name="Wang C."/>
            <person name="Yang T."/>
            <person name="Huo Q."/>
            <person name="Li W."/>
            <person name="Guo W."/>
            <person name="Chen H."/>
            <person name="Zhou L."/>
            <person name="Ni X."/>
            <person name="Tian J."/>
            <person name="Zhou Y."/>
            <person name="Sheng Y."/>
            <person name="Liu T."/>
            <person name="Pan Y."/>
            <person name="Xia L."/>
            <person name="Li J."/>
            <person name="Zhao F."/>
            <person name="Cao W."/>
        </authorList>
    </citation>
    <scope>NUCLEOTIDE SEQUENCE</scope>
    <source>
        <strain evidence="1">Dsil-2018</strain>
    </source>
</reference>
<sequence length="350" mass="38606">MRWDARLIAQETDRALFRAPSAQPLGTEQRIAGSVRPNASSANSGVMLPELVSVDRASSLRGQQGCRVRYTLHRLGRRAPRWTRMLYSRWRQRDTHVSHVGITQPIVRTLNCAGVLVDMQVDTGSPVSVITWPTYEHNKTMWPKLRGSPLKLTCFLGRLPVRGQLKLNVLCGNRSTEGSLTVLGCSGPNLCGRSDPGVPHARGASHERECDSRGNQCGFGRGESWIPVRITLSDGARMVNADSMEGENIRRHIDQIKPRVGEDDLDDGACDPERREGTASPQVIGTPGQGPEIGKAASRTPSPALCRSGRTRILRISLTNLLKLRPENTIKFLCRWHSSPQTSQKAGWEA</sequence>
<dbReference type="Proteomes" id="UP000821865">
    <property type="component" value="Chromosome 8"/>
</dbReference>
<dbReference type="EMBL" id="CM023477">
    <property type="protein sequence ID" value="KAH7937404.1"/>
    <property type="molecule type" value="Genomic_DNA"/>
</dbReference>
<name>A0ACB8C948_DERSI</name>
<proteinExistence type="predicted"/>
<protein>
    <submittedName>
        <fullName evidence="1">Uncharacterized protein</fullName>
    </submittedName>
</protein>
<organism evidence="1 2">
    <name type="scientific">Dermacentor silvarum</name>
    <name type="common">Tick</name>
    <dbReference type="NCBI Taxonomy" id="543639"/>
    <lineage>
        <taxon>Eukaryota</taxon>
        <taxon>Metazoa</taxon>
        <taxon>Ecdysozoa</taxon>
        <taxon>Arthropoda</taxon>
        <taxon>Chelicerata</taxon>
        <taxon>Arachnida</taxon>
        <taxon>Acari</taxon>
        <taxon>Parasitiformes</taxon>
        <taxon>Ixodida</taxon>
        <taxon>Ixodoidea</taxon>
        <taxon>Ixodidae</taxon>
        <taxon>Rhipicephalinae</taxon>
        <taxon>Dermacentor</taxon>
    </lineage>
</organism>
<gene>
    <name evidence="1" type="ORF">HPB49_011716</name>
</gene>
<accession>A0ACB8C948</accession>
<comment type="caution">
    <text evidence="1">The sequence shown here is derived from an EMBL/GenBank/DDBJ whole genome shotgun (WGS) entry which is preliminary data.</text>
</comment>
<keyword evidence="2" id="KW-1185">Reference proteome</keyword>
<evidence type="ECO:0000313" key="2">
    <source>
        <dbReference type="Proteomes" id="UP000821865"/>
    </source>
</evidence>
<evidence type="ECO:0000313" key="1">
    <source>
        <dbReference type="EMBL" id="KAH7937404.1"/>
    </source>
</evidence>